<dbReference type="GO" id="GO:0003700">
    <property type="term" value="F:DNA-binding transcription factor activity"/>
    <property type="evidence" value="ECO:0007669"/>
    <property type="project" value="InterPro"/>
</dbReference>
<dbReference type="GO" id="GO:0043565">
    <property type="term" value="F:sequence-specific DNA binding"/>
    <property type="evidence" value="ECO:0007669"/>
    <property type="project" value="InterPro"/>
</dbReference>
<evidence type="ECO:0000313" key="5">
    <source>
        <dbReference type="EMBL" id="PSK89872.1"/>
    </source>
</evidence>
<name>A0A2P8CY31_9BACT</name>
<dbReference type="Pfam" id="PF02311">
    <property type="entry name" value="AraC_binding"/>
    <property type="match status" value="1"/>
</dbReference>
<organism evidence="5 6">
    <name type="scientific">Taibaiella chishuiensis</name>
    <dbReference type="NCBI Taxonomy" id="1434707"/>
    <lineage>
        <taxon>Bacteria</taxon>
        <taxon>Pseudomonadati</taxon>
        <taxon>Bacteroidota</taxon>
        <taxon>Chitinophagia</taxon>
        <taxon>Chitinophagales</taxon>
        <taxon>Chitinophagaceae</taxon>
        <taxon>Taibaiella</taxon>
    </lineage>
</organism>
<keyword evidence="1" id="KW-0805">Transcription regulation</keyword>
<dbReference type="InterPro" id="IPR014710">
    <property type="entry name" value="RmlC-like_jellyroll"/>
</dbReference>
<keyword evidence="2 5" id="KW-0238">DNA-binding</keyword>
<dbReference type="PANTHER" id="PTHR43280">
    <property type="entry name" value="ARAC-FAMILY TRANSCRIPTIONAL REGULATOR"/>
    <property type="match status" value="1"/>
</dbReference>
<dbReference type="InterPro" id="IPR003313">
    <property type="entry name" value="AraC-bd"/>
</dbReference>
<feature type="domain" description="HTH araC/xylS-type" evidence="4">
    <location>
        <begin position="194"/>
        <end position="292"/>
    </location>
</feature>
<accession>A0A2P8CY31</accession>
<dbReference type="PROSITE" id="PS01124">
    <property type="entry name" value="HTH_ARAC_FAMILY_2"/>
    <property type="match status" value="1"/>
</dbReference>
<dbReference type="InterPro" id="IPR009057">
    <property type="entry name" value="Homeodomain-like_sf"/>
</dbReference>
<dbReference type="InterPro" id="IPR020449">
    <property type="entry name" value="Tscrpt_reg_AraC-type_HTH"/>
</dbReference>
<dbReference type="Pfam" id="PF12833">
    <property type="entry name" value="HTH_18"/>
    <property type="match status" value="1"/>
</dbReference>
<keyword evidence="6" id="KW-1185">Reference proteome</keyword>
<dbReference type="Gene3D" id="1.10.10.60">
    <property type="entry name" value="Homeodomain-like"/>
    <property type="match status" value="1"/>
</dbReference>
<sequence>MKQSTRSNPFMKGHPLPRDFNEALKFKVYDLTDQTIYGSVPTTPHKHQYYEIFLIEQGSGSHLIDNVAYSFEGRSVHIVQPGMVHLLTRSADARGKLVMFGTDILTIDHNNVSHSLRRFYDNYLVEPIISPEPDVFDELLGIIRLIESSRNHFEQVKDHNTYLQSLFIAFLLSLKPCLANGTPVLIGDTDNIYNAFSLLVEDYYDKGISLKTYADRLNITEKTLNRIVKRHTDRTPAQLIKERILLEACRLLHISDLSVKEIAYHLQFSDSAHFIRVFRQKFNCTPLEYRKTA</sequence>
<evidence type="ECO:0000256" key="2">
    <source>
        <dbReference type="ARBA" id="ARBA00023125"/>
    </source>
</evidence>
<dbReference type="SUPFAM" id="SSF51215">
    <property type="entry name" value="Regulatory protein AraC"/>
    <property type="match status" value="1"/>
</dbReference>
<dbReference type="PANTHER" id="PTHR43280:SF32">
    <property type="entry name" value="TRANSCRIPTIONAL REGULATORY PROTEIN"/>
    <property type="match status" value="1"/>
</dbReference>
<dbReference type="Gene3D" id="2.60.120.10">
    <property type="entry name" value="Jelly Rolls"/>
    <property type="match status" value="1"/>
</dbReference>
<dbReference type="InterPro" id="IPR018060">
    <property type="entry name" value="HTH_AraC"/>
</dbReference>
<dbReference type="Proteomes" id="UP000240572">
    <property type="component" value="Unassembled WGS sequence"/>
</dbReference>
<dbReference type="EMBL" id="PYGD01000010">
    <property type="protein sequence ID" value="PSK89872.1"/>
    <property type="molecule type" value="Genomic_DNA"/>
</dbReference>
<dbReference type="SMART" id="SM00342">
    <property type="entry name" value="HTH_ARAC"/>
    <property type="match status" value="1"/>
</dbReference>
<dbReference type="AlphaFoldDB" id="A0A2P8CY31"/>
<evidence type="ECO:0000256" key="1">
    <source>
        <dbReference type="ARBA" id="ARBA00023015"/>
    </source>
</evidence>
<dbReference type="RefSeq" id="WP_106524672.1">
    <property type="nucleotide sequence ID" value="NZ_PYGD01000010.1"/>
</dbReference>
<keyword evidence="3" id="KW-0804">Transcription</keyword>
<dbReference type="InterPro" id="IPR037923">
    <property type="entry name" value="HTH-like"/>
</dbReference>
<evidence type="ECO:0000259" key="4">
    <source>
        <dbReference type="PROSITE" id="PS01124"/>
    </source>
</evidence>
<dbReference type="PRINTS" id="PR00032">
    <property type="entry name" value="HTHARAC"/>
</dbReference>
<comment type="caution">
    <text evidence="5">The sequence shown here is derived from an EMBL/GenBank/DDBJ whole genome shotgun (WGS) entry which is preliminary data.</text>
</comment>
<reference evidence="5 6" key="1">
    <citation type="submission" date="2018-03" db="EMBL/GenBank/DDBJ databases">
        <title>Genomic Encyclopedia of Type Strains, Phase III (KMG-III): the genomes of soil and plant-associated and newly described type strains.</title>
        <authorList>
            <person name="Whitman W."/>
        </authorList>
    </citation>
    <scope>NUCLEOTIDE SEQUENCE [LARGE SCALE GENOMIC DNA]</scope>
    <source>
        <strain evidence="5 6">CGMCC 1.12700</strain>
    </source>
</reference>
<proteinExistence type="predicted"/>
<dbReference type="SUPFAM" id="SSF46689">
    <property type="entry name" value="Homeodomain-like"/>
    <property type="match status" value="1"/>
</dbReference>
<gene>
    <name evidence="5" type="ORF">B0I18_110173</name>
</gene>
<protein>
    <submittedName>
        <fullName evidence="5">AraC-like DNA-binding protein</fullName>
    </submittedName>
</protein>
<evidence type="ECO:0000313" key="6">
    <source>
        <dbReference type="Proteomes" id="UP000240572"/>
    </source>
</evidence>
<evidence type="ECO:0000256" key="3">
    <source>
        <dbReference type="ARBA" id="ARBA00023163"/>
    </source>
</evidence>
<dbReference type="OrthoDB" id="511992at2"/>